<feature type="active site" description="Charge relay system" evidence="6">
    <location>
        <position position="220"/>
    </location>
</feature>
<feature type="active site" description="Charge relay system" evidence="6">
    <location>
        <position position="181"/>
    </location>
</feature>
<dbReference type="InterPro" id="IPR050131">
    <property type="entry name" value="Peptidase_S8_subtilisin-like"/>
</dbReference>
<dbReference type="InterPro" id="IPR000209">
    <property type="entry name" value="Peptidase_S8/S53_dom"/>
</dbReference>
<keyword evidence="4 6" id="KW-0378">Hydrolase</keyword>
<feature type="signal peptide" evidence="7">
    <location>
        <begin position="1"/>
        <end position="20"/>
    </location>
</feature>
<dbReference type="SUPFAM" id="SSF54897">
    <property type="entry name" value="Protease propeptides/inhibitors"/>
    <property type="match status" value="1"/>
</dbReference>
<dbReference type="PANTHER" id="PTHR43806">
    <property type="entry name" value="PEPTIDASE S8"/>
    <property type="match status" value="1"/>
</dbReference>
<dbReference type="Pfam" id="PF00082">
    <property type="entry name" value="Peptidase_S8"/>
    <property type="match status" value="2"/>
</dbReference>
<dbReference type="PRINTS" id="PR00723">
    <property type="entry name" value="SUBTILISIN"/>
</dbReference>
<dbReference type="PANTHER" id="PTHR43806:SF11">
    <property type="entry name" value="CEREVISIN-RELATED"/>
    <property type="match status" value="1"/>
</dbReference>
<dbReference type="Gene3D" id="3.40.50.200">
    <property type="entry name" value="Peptidase S8/S53 domain"/>
    <property type="match status" value="1"/>
</dbReference>
<evidence type="ECO:0000259" key="8">
    <source>
        <dbReference type="Pfam" id="PF00082"/>
    </source>
</evidence>
<dbReference type="RefSeq" id="WP_380080980.1">
    <property type="nucleotide sequence ID" value="NZ_JBHRZF010000227.1"/>
</dbReference>
<feature type="active site" description="Charge relay system" evidence="6">
    <location>
        <position position="532"/>
    </location>
</feature>
<organism evidence="11 12">
    <name type="scientific">Deinococcus antarcticus</name>
    <dbReference type="NCBI Taxonomy" id="1298767"/>
    <lineage>
        <taxon>Bacteria</taxon>
        <taxon>Thermotogati</taxon>
        <taxon>Deinococcota</taxon>
        <taxon>Deinococci</taxon>
        <taxon>Deinococcales</taxon>
        <taxon>Deinococcaceae</taxon>
        <taxon>Deinococcus</taxon>
    </lineage>
</organism>
<dbReference type="SUPFAM" id="SSF52743">
    <property type="entry name" value="Subtilisin-like"/>
    <property type="match status" value="1"/>
</dbReference>
<feature type="domain" description="Peptidase S8/S53" evidence="8">
    <location>
        <begin position="512"/>
        <end position="580"/>
    </location>
</feature>
<dbReference type="InterPro" id="IPR036852">
    <property type="entry name" value="Peptidase_S8/S53_dom_sf"/>
</dbReference>
<dbReference type="InterPro" id="IPR015500">
    <property type="entry name" value="Peptidase_S8_subtilisin-rel"/>
</dbReference>
<dbReference type="Proteomes" id="UP001595748">
    <property type="component" value="Unassembled WGS sequence"/>
</dbReference>
<evidence type="ECO:0000256" key="5">
    <source>
        <dbReference type="ARBA" id="ARBA00022825"/>
    </source>
</evidence>
<proteinExistence type="inferred from homology"/>
<feature type="domain" description="PA" evidence="9">
    <location>
        <begin position="419"/>
        <end position="507"/>
    </location>
</feature>
<evidence type="ECO:0000256" key="6">
    <source>
        <dbReference type="PROSITE-ProRule" id="PRU01240"/>
    </source>
</evidence>
<feature type="domain" description="Fervidolysin-like N-terminal prodomain" evidence="10">
    <location>
        <begin position="45"/>
        <end position="109"/>
    </location>
</feature>
<keyword evidence="7" id="KW-0732">Signal</keyword>
<evidence type="ECO:0000259" key="10">
    <source>
        <dbReference type="Pfam" id="PF22148"/>
    </source>
</evidence>
<dbReference type="EMBL" id="JBHRZF010000227">
    <property type="protein sequence ID" value="MFC3863044.1"/>
    <property type="molecule type" value="Genomic_DNA"/>
</dbReference>
<dbReference type="PROSITE" id="PS51257">
    <property type="entry name" value="PROKAR_LIPOPROTEIN"/>
    <property type="match status" value="1"/>
</dbReference>
<feature type="chain" id="PRO_5047499819" evidence="7">
    <location>
        <begin position="21"/>
        <end position="591"/>
    </location>
</feature>
<dbReference type="Gene3D" id="3.30.70.80">
    <property type="entry name" value="Peptidase S8 propeptide/proteinase inhibitor I9"/>
    <property type="match status" value="1"/>
</dbReference>
<name>A0ABV8AC28_9DEIO</name>
<dbReference type="InterPro" id="IPR054399">
    <property type="entry name" value="Fervidolysin-like_N_prodom"/>
</dbReference>
<dbReference type="Gene3D" id="3.50.30.30">
    <property type="match status" value="1"/>
</dbReference>
<dbReference type="Pfam" id="PF22148">
    <property type="entry name" value="Fervidolysin_NPro-like"/>
    <property type="match status" value="1"/>
</dbReference>
<keyword evidence="3 6" id="KW-0645">Protease</keyword>
<protein>
    <submittedName>
        <fullName evidence="11">S8 family serine peptidase</fullName>
    </submittedName>
</protein>
<dbReference type="Pfam" id="PF02225">
    <property type="entry name" value="PA"/>
    <property type="match status" value="1"/>
</dbReference>
<dbReference type="InterPro" id="IPR037045">
    <property type="entry name" value="S8pro/Inhibitor_I9_sf"/>
</dbReference>
<dbReference type="PROSITE" id="PS00138">
    <property type="entry name" value="SUBTILASE_SER"/>
    <property type="match status" value="1"/>
</dbReference>
<dbReference type="InterPro" id="IPR003137">
    <property type="entry name" value="PA_domain"/>
</dbReference>
<evidence type="ECO:0000259" key="9">
    <source>
        <dbReference type="Pfam" id="PF02225"/>
    </source>
</evidence>
<keyword evidence="2" id="KW-0134">Cell wall</keyword>
<comment type="caution">
    <text evidence="11">The sequence shown here is derived from an EMBL/GenBank/DDBJ whole genome shotgun (WGS) entry which is preliminary data.</text>
</comment>
<keyword evidence="5 6" id="KW-0720">Serine protease</keyword>
<reference evidence="12" key="1">
    <citation type="journal article" date="2019" name="Int. J. Syst. Evol. Microbiol.">
        <title>The Global Catalogue of Microorganisms (GCM) 10K type strain sequencing project: providing services to taxonomists for standard genome sequencing and annotation.</title>
        <authorList>
            <consortium name="The Broad Institute Genomics Platform"/>
            <consortium name="The Broad Institute Genome Sequencing Center for Infectious Disease"/>
            <person name="Wu L."/>
            <person name="Ma J."/>
        </authorList>
    </citation>
    <scope>NUCLEOTIDE SEQUENCE [LARGE SCALE GENOMIC DNA]</scope>
    <source>
        <strain evidence="12">CCTCC AB 2013263</strain>
    </source>
</reference>
<evidence type="ECO:0000256" key="2">
    <source>
        <dbReference type="ARBA" id="ARBA00022512"/>
    </source>
</evidence>
<evidence type="ECO:0000313" key="12">
    <source>
        <dbReference type="Proteomes" id="UP001595748"/>
    </source>
</evidence>
<gene>
    <name evidence="11" type="ORF">ACFOPQ_19970</name>
</gene>
<dbReference type="InterPro" id="IPR023828">
    <property type="entry name" value="Peptidase_S8_Ser-AS"/>
</dbReference>
<evidence type="ECO:0000256" key="7">
    <source>
        <dbReference type="SAM" id="SignalP"/>
    </source>
</evidence>
<sequence length="591" mass="60383">MNRTRALLAATLALTLAACGQQTTSGSASIPTTNTDAVASDAYLVGFKEQGSLSAQSMQEQAAMQAQAITAAGGTMTSQWVDISAAAVRLSPAALAKLQANPLVEYVEPDLERHAMGYKSGTTDASTTHASTSKGSMSAQALTVAPYTPNGEFTWGDEALQVEQLRSAGYTGTGVAVCVGDTGIDANHPEFQKKLKGFKNFVTTETNRNDAYQLNDVSHHGTHVSGTIFAQLGAGTGAPLLQDGMDSNGVVGVATGVNLYMARVLGNTGSGSSSAIINGVNWCASQLKSQGGTEDRVVISLSLGGGSKSQTEQRAYTSVWNKGAFIVAATGNDGAAVSYPAAYNYTVGVGAIDNTNAKADFSNFGTQVDLVGPGVNVYSSVPLKQGTRTYAGLGSGSSYVRFTNPVLSADKSSKGNVFGNIVVAGDGTGTAGANQFCGTSTRNTALSGNIALISRGTCSFEEKVANAVASGAKAVVIYNNTAGELGMSLTNTYSIPVVGIYQSDGQAVLNATSKVGGVEVLDADYESYNGTSMATPHVSAAAAVVWAAKPTLTNNQLLTLLTSTATDLGTAGKDNNFGYGLVNPLKAITGQ</sequence>
<keyword evidence="2" id="KW-0964">Secreted</keyword>
<feature type="domain" description="Peptidase S8/S53" evidence="8">
    <location>
        <begin position="172"/>
        <end position="396"/>
    </location>
</feature>
<keyword evidence="12" id="KW-1185">Reference proteome</keyword>
<evidence type="ECO:0000256" key="3">
    <source>
        <dbReference type="ARBA" id="ARBA00022670"/>
    </source>
</evidence>
<evidence type="ECO:0000313" key="11">
    <source>
        <dbReference type="EMBL" id="MFC3863044.1"/>
    </source>
</evidence>
<comment type="similarity">
    <text evidence="1 6">Belongs to the peptidase S8 family.</text>
</comment>
<accession>A0ABV8AC28</accession>
<dbReference type="PROSITE" id="PS51892">
    <property type="entry name" value="SUBTILASE"/>
    <property type="match status" value="1"/>
</dbReference>
<evidence type="ECO:0000256" key="1">
    <source>
        <dbReference type="ARBA" id="ARBA00011073"/>
    </source>
</evidence>
<evidence type="ECO:0000256" key="4">
    <source>
        <dbReference type="ARBA" id="ARBA00022801"/>
    </source>
</evidence>